<dbReference type="GO" id="GO:0007264">
    <property type="term" value="P:small GTPase-mediated signal transduction"/>
    <property type="evidence" value="ECO:0007669"/>
    <property type="project" value="InterPro"/>
</dbReference>
<dbReference type="InterPro" id="IPR005225">
    <property type="entry name" value="Small_GTP-bd"/>
</dbReference>
<gene>
    <name evidence="3" type="ORF">C9374_003266</name>
</gene>
<dbReference type="SUPFAM" id="SSF52540">
    <property type="entry name" value="P-loop containing nucleoside triphosphate hydrolases"/>
    <property type="match status" value="1"/>
</dbReference>
<evidence type="ECO:0008006" key="5">
    <source>
        <dbReference type="Google" id="ProtNLM"/>
    </source>
</evidence>
<dbReference type="RefSeq" id="XP_044549444.1">
    <property type="nucleotide sequence ID" value="XM_044692775.1"/>
</dbReference>
<organism evidence="3 4">
    <name type="scientific">Naegleria lovaniensis</name>
    <name type="common">Amoeba</name>
    <dbReference type="NCBI Taxonomy" id="51637"/>
    <lineage>
        <taxon>Eukaryota</taxon>
        <taxon>Discoba</taxon>
        <taxon>Heterolobosea</taxon>
        <taxon>Tetramitia</taxon>
        <taxon>Eutetramitia</taxon>
        <taxon>Vahlkampfiidae</taxon>
        <taxon>Naegleria</taxon>
    </lineage>
</organism>
<dbReference type="SMART" id="SM00173">
    <property type="entry name" value="RAS"/>
    <property type="match status" value="1"/>
</dbReference>
<evidence type="ECO:0000256" key="2">
    <source>
        <dbReference type="ARBA" id="ARBA00023134"/>
    </source>
</evidence>
<comment type="caution">
    <text evidence="3">The sequence shown here is derived from an EMBL/GenBank/DDBJ whole genome shotgun (WGS) entry which is preliminary data.</text>
</comment>
<dbReference type="EMBL" id="PYSW02000018">
    <property type="protein sequence ID" value="KAG2385451.1"/>
    <property type="molecule type" value="Genomic_DNA"/>
</dbReference>
<dbReference type="InterPro" id="IPR001806">
    <property type="entry name" value="Small_GTPase"/>
</dbReference>
<dbReference type="PROSITE" id="PS51421">
    <property type="entry name" value="RAS"/>
    <property type="match status" value="1"/>
</dbReference>
<dbReference type="Pfam" id="PF00071">
    <property type="entry name" value="Ras"/>
    <property type="match status" value="1"/>
</dbReference>
<dbReference type="GeneID" id="68095721"/>
<evidence type="ECO:0000313" key="4">
    <source>
        <dbReference type="Proteomes" id="UP000816034"/>
    </source>
</evidence>
<evidence type="ECO:0000256" key="1">
    <source>
        <dbReference type="ARBA" id="ARBA00022741"/>
    </source>
</evidence>
<protein>
    <recommendedName>
        <fullName evidence="5">Rho family small GTPase</fullName>
    </recommendedName>
</protein>
<dbReference type="SMART" id="SM00175">
    <property type="entry name" value="RAB"/>
    <property type="match status" value="1"/>
</dbReference>
<keyword evidence="1" id="KW-0547">Nucleotide-binding</keyword>
<dbReference type="InterPro" id="IPR027417">
    <property type="entry name" value="P-loop_NTPase"/>
</dbReference>
<dbReference type="SMART" id="SM00174">
    <property type="entry name" value="RHO"/>
    <property type="match status" value="1"/>
</dbReference>
<dbReference type="InterPro" id="IPR003578">
    <property type="entry name" value="Small_GTPase_Rho"/>
</dbReference>
<dbReference type="GO" id="GO:0005525">
    <property type="term" value="F:GTP binding"/>
    <property type="evidence" value="ECO:0007669"/>
    <property type="project" value="UniProtKB-KW"/>
</dbReference>
<name>A0AA88KLK8_NAELO</name>
<accession>A0AA88KLK8</accession>
<sequence length="221" mass="24921">MSSSDVKHAPYRTKKQVKGLSLSKFKQQQHVKIMIIGNGNVGKTCLCTRLSQQRFPGGSIDEYVPVTVDPCTQTVHFPSLSQQHSDPFTVELIDTAGGEYYDTVREQTYAQVDLILVAYNCVDSNSLQNVSYTWLPEARKHAPQTPIILVSTKIDLRHNQDILSRKMKIISFEEGEELAKHSHCLTFLETSALRDEGCNDFLEICVKAIMLSKRTQSCLLQ</sequence>
<dbReference type="GO" id="GO:0003924">
    <property type="term" value="F:GTPase activity"/>
    <property type="evidence" value="ECO:0007669"/>
    <property type="project" value="InterPro"/>
</dbReference>
<dbReference type="AlphaFoldDB" id="A0AA88KLK8"/>
<dbReference type="Proteomes" id="UP000816034">
    <property type="component" value="Unassembled WGS sequence"/>
</dbReference>
<proteinExistence type="predicted"/>
<dbReference type="CDD" id="cd00157">
    <property type="entry name" value="Rho"/>
    <property type="match status" value="1"/>
</dbReference>
<dbReference type="PANTHER" id="PTHR24072">
    <property type="entry name" value="RHO FAMILY GTPASE"/>
    <property type="match status" value="1"/>
</dbReference>
<dbReference type="Gene3D" id="3.40.50.300">
    <property type="entry name" value="P-loop containing nucleotide triphosphate hydrolases"/>
    <property type="match status" value="1"/>
</dbReference>
<evidence type="ECO:0000313" key="3">
    <source>
        <dbReference type="EMBL" id="KAG2385451.1"/>
    </source>
</evidence>
<reference evidence="3 4" key="1">
    <citation type="journal article" date="2018" name="BMC Genomics">
        <title>The genome of Naegleria lovaniensis, the basis for a comparative approach to unravel pathogenicity factors of the human pathogenic amoeba N. fowleri.</title>
        <authorList>
            <person name="Liechti N."/>
            <person name="Schurch N."/>
            <person name="Bruggmann R."/>
            <person name="Wittwer M."/>
        </authorList>
    </citation>
    <scope>NUCLEOTIDE SEQUENCE [LARGE SCALE GENOMIC DNA]</scope>
    <source>
        <strain evidence="3 4">ATCC 30569</strain>
    </source>
</reference>
<dbReference type="PROSITE" id="PS51419">
    <property type="entry name" value="RAB"/>
    <property type="match status" value="1"/>
</dbReference>
<keyword evidence="2" id="KW-0342">GTP-binding</keyword>
<dbReference type="PROSITE" id="PS51420">
    <property type="entry name" value="RHO"/>
    <property type="match status" value="1"/>
</dbReference>
<keyword evidence="4" id="KW-1185">Reference proteome</keyword>
<dbReference type="PRINTS" id="PR00449">
    <property type="entry name" value="RASTRNSFRMNG"/>
</dbReference>
<dbReference type="NCBIfam" id="TIGR00231">
    <property type="entry name" value="small_GTP"/>
    <property type="match status" value="1"/>
</dbReference>